<accession>A0A518JTM4</accession>
<evidence type="ECO:0000313" key="1">
    <source>
        <dbReference type="EMBL" id="QDV68899.1"/>
    </source>
</evidence>
<dbReference type="Proteomes" id="UP000315082">
    <property type="component" value="Chromosome"/>
</dbReference>
<gene>
    <name evidence="1" type="ORF">Poly24_26120</name>
</gene>
<organism evidence="1 2">
    <name type="scientific">Rosistilla carotiformis</name>
    <dbReference type="NCBI Taxonomy" id="2528017"/>
    <lineage>
        <taxon>Bacteria</taxon>
        <taxon>Pseudomonadati</taxon>
        <taxon>Planctomycetota</taxon>
        <taxon>Planctomycetia</taxon>
        <taxon>Pirellulales</taxon>
        <taxon>Pirellulaceae</taxon>
        <taxon>Rosistilla</taxon>
    </lineage>
</organism>
<dbReference type="KEGG" id="rcf:Poly24_26120"/>
<dbReference type="AlphaFoldDB" id="A0A518JTM4"/>
<keyword evidence="2" id="KW-1185">Reference proteome</keyword>
<proteinExistence type="predicted"/>
<evidence type="ECO:0000313" key="2">
    <source>
        <dbReference type="Proteomes" id="UP000315082"/>
    </source>
</evidence>
<dbReference type="EMBL" id="CP036348">
    <property type="protein sequence ID" value="QDV68899.1"/>
    <property type="molecule type" value="Genomic_DNA"/>
</dbReference>
<protein>
    <submittedName>
        <fullName evidence="1">Uncharacterized protein</fullName>
    </submittedName>
</protein>
<name>A0A518JTM4_9BACT</name>
<reference evidence="1 2" key="1">
    <citation type="submission" date="2019-02" db="EMBL/GenBank/DDBJ databases">
        <title>Deep-cultivation of Planctomycetes and their phenomic and genomic characterization uncovers novel biology.</title>
        <authorList>
            <person name="Wiegand S."/>
            <person name="Jogler M."/>
            <person name="Boedeker C."/>
            <person name="Pinto D."/>
            <person name="Vollmers J."/>
            <person name="Rivas-Marin E."/>
            <person name="Kohn T."/>
            <person name="Peeters S.H."/>
            <person name="Heuer A."/>
            <person name="Rast P."/>
            <person name="Oberbeckmann S."/>
            <person name="Bunk B."/>
            <person name="Jeske O."/>
            <person name="Meyerdierks A."/>
            <person name="Storesund J.E."/>
            <person name="Kallscheuer N."/>
            <person name="Luecker S."/>
            <person name="Lage O.M."/>
            <person name="Pohl T."/>
            <person name="Merkel B.J."/>
            <person name="Hornburger P."/>
            <person name="Mueller R.-W."/>
            <person name="Bruemmer F."/>
            <person name="Labrenz M."/>
            <person name="Spormann A.M."/>
            <person name="Op den Camp H."/>
            <person name="Overmann J."/>
            <person name="Amann R."/>
            <person name="Jetten M.S.M."/>
            <person name="Mascher T."/>
            <person name="Medema M.H."/>
            <person name="Devos D.P."/>
            <person name="Kaster A.-K."/>
            <person name="Ovreas L."/>
            <person name="Rohde M."/>
            <person name="Galperin M.Y."/>
            <person name="Jogler C."/>
        </authorList>
    </citation>
    <scope>NUCLEOTIDE SEQUENCE [LARGE SCALE GENOMIC DNA]</scope>
    <source>
        <strain evidence="1 2">Poly24</strain>
    </source>
</reference>
<sequence length="67" mass="7722">MMKNARSLSHRLPANERVNFANSDCRGAHRHFIQPYRHNTGRRIPLMRNDRSPVKPIGATLLLTQTT</sequence>